<evidence type="ECO:0000313" key="4">
    <source>
        <dbReference type="Proteomes" id="UP000294933"/>
    </source>
</evidence>
<name>A0A4Y7PQJ7_9AGAM</name>
<dbReference type="AlphaFoldDB" id="A0A4Y7PQJ7"/>
<dbReference type="EMBL" id="ML170221">
    <property type="protein sequence ID" value="TDL17435.1"/>
    <property type="molecule type" value="Genomic_DNA"/>
</dbReference>
<feature type="domain" description="NAD(P)-binding" evidence="2">
    <location>
        <begin position="35"/>
        <end position="114"/>
    </location>
</feature>
<dbReference type="Proteomes" id="UP000294933">
    <property type="component" value="Unassembled WGS sequence"/>
</dbReference>
<dbReference type="Pfam" id="PF13460">
    <property type="entry name" value="NAD_binding_10"/>
    <property type="match status" value="1"/>
</dbReference>
<dbReference type="GO" id="GO:0005737">
    <property type="term" value="C:cytoplasm"/>
    <property type="evidence" value="ECO:0007669"/>
    <property type="project" value="TreeGrafter"/>
</dbReference>
<dbReference type="Gene3D" id="3.40.50.720">
    <property type="entry name" value="NAD(P)-binding Rossmann-like Domain"/>
    <property type="match status" value="1"/>
</dbReference>
<organism evidence="3 4">
    <name type="scientific">Rickenella mellea</name>
    <dbReference type="NCBI Taxonomy" id="50990"/>
    <lineage>
        <taxon>Eukaryota</taxon>
        <taxon>Fungi</taxon>
        <taxon>Dikarya</taxon>
        <taxon>Basidiomycota</taxon>
        <taxon>Agaricomycotina</taxon>
        <taxon>Agaricomycetes</taxon>
        <taxon>Hymenochaetales</taxon>
        <taxon>Rickenellaceae</taxon>
        <taxon>Rickenella</taxon>
    </lineage>
</organism>
<dbReference type="PANTHER" id="PTHR48079">
    <property type="entry name" value="PROTEIN YEEZ"/>
    <property type="match status" value="1"/>
</dbReference>
<feature type="region of interest" description="Disordered" evidence="1">
    <location>
        <begin position="1"/>
        <end position="25"/>
    </location>
</feature>
<feature type="compositionally biased region" description="Basic residues" evidence="1">
    <location>
        <begin position="1"/>
        <end position="10"/>
    </location>
</feature>
<dbReference type="STRING" id="50990.A0A4Y7PQJ7"/>
<evidence type="ECO:0000259" key="2">
    <source>
        <dbReference type="Pfam" id="PF13460"/>
    </source>
</evidence>
<dbReference type="InterPro" id="IPR016040">
    <property type="entry name" value="NAD(P)-bd_dom"/>
</dbReference>
<feature type="compositionally biased region" description="Polar residues" evidence="1">
    <location>
        <begin position="11"/>
        <end position="25"/>
    </location>
</feature>
<dbReference type="InterPro" id="IPR051783">
    <property type="entry name" value="NAD(P)-dependent_oxidoreduct"/>
</dbReference>
<proteinExistence type="predicted"/>
<dbReference type="PANTHER" id="PTHR48079:SF6">
    <property type="entry name" value="NAD(P)-BINDING DOMAIN-CONTAINING PROTEIN-RELATED"/>
    <property type="match status" value="1"/>
</dbReference>
<dbReference type="InterPro" id="IPR036291">
    <property type="entry name" value="NAD(P)-bd_dom_sf"/>
</dbReference>
<evidence type="ECO:0000256" key="1">
    <source>
        <dbReference type="SAM" id="MobiDB-lite"/>
    </source>
</evidence>
<evidence type="ECO:0000313" key="3">
    <source>
        <dbReference type="EMBL" id="TDL17435.1"/>
    </source>
</evidence>
<accession>A0A4Y7PQJ7</accession>
<dbReference type="VEuPathDB" id="FungiDB:BD410DRAFT_776099"/>
<protein>
    <submittedName>
        <fullName evidence="3">NAD(P)-binding protein</fullName>
    </submittedName>
</protein>
<dbReference type="OrthoDB" id="10262413at2759"/>
<keyword evidence="4" id="KW-1185">Reference proteome</keyword>
<gene>
    <name evidence="3" type="ORF">BD410DRAFT_776099</name>
</gene>
<sequence length="363" mass="39023">MLACCSRRKSSTSVQGDPKDASNSGKDMSSIFIVGATGYIGGSLLIQLRKSHPGAKITALVRSPADLRAVGQTGATPVQGTFSDHDKIAEYASHADMVVNAGSSDDKDMILAVLRGLKERKEAGKDVGILIHVSGSMVFLDDAEGSFNPEGKVWNDSNEEHIRSITESVVHGPVDVAILKAGEEGYVNTYIMCPALVYGVGTGPVAKDTMFYRNLVKASIQSRVVTYVGEGSNVNGSVHINDFVSLFQLISELALAGPPTNSAYARYFFVTSGKFTAKPLVSQIAKLFHERGFTDSPEPRSVTFEEAKGKNHMRAGNTRMQADRSFALGWKPAEPTCFDTLEADIESVSKTILKGPPLLECRL</sequence>
<dbReference type="SUPFAM" id="SSF51735">
    <property type="entry name" value="NAD(P)-binding Rossmann-fold domains"/>
    <property type="match status" value="1"/>
</dbReference>
<dbReference type="GO" id="GO:0004029">
    <property type="term" value="F:aldehyde dehydrogenase (NAD+) activity"/>
    <property type="evidence" value="ECO:0007669"/>
    <property type="project" value="TreeGrafter"/>
</dbReference>
<reference evidence="3 4" key="1">
    <citation type="submission" date="2018-06" db="EMBL/GenBank/DDBJ databases">
        <title>A transcriptomic atlas of mushroom development highlights an independent origin of complex multicellularity.</title>
        <authorList>
            <consortium name="DOE Joint Genome Institute"/>
            <person name="Krizsan K."/>
            <person name="Almasi E."/>
            <person name="Merenyi Z."/>
            <person name="Sahu N."/>
            <person name="Viragh M."/>
            <person name="Koszo T."/>
            <person name="Mondo S."/>
            <person name="Kiss B."/>
            <person name="Balint B."/>
            <person name="Kues U."/>
            <person name="Barry K."/>
            <person name="Hegedus J.C."/>
            <person name="Henrissat B."/>
            <person name="Johnson J."/>
            <person name="Lipzen A."/>
            <person name="Ohm R."/>
            <person name="Nagy I."/>
            <person name="Pangilinan J."/>
            <person name="Yan J."/>
            <person name="Xiong Y."/>
            <person name="Grigoriev I.V."/>
            <person name="Hibbett D.S."/>
            <person name="Nagy L.G."/>
        </authorList>
    </citation>
    <scope>NUCLEOTIDE SEQUENCE [LARGE SCALE GENOMIC DNA]</scope>
    <source>
        <strain evidence="3 4">SZMC22713</strain>
    </source>
</reference>